<reference evidence="4 5" key="1">
    <citation type="journal article" date="2023" name="Commun. Biol.">
        <title>Genome analysis of Parmales, the sister group of diatoms, reveals the evolutionary specialization of diatoms from phago-mixotrophs to photoautotrophs.</title>
        <authorList>
            <person name="Ban H."/>
            <person name="Sato S."/>
            <person name="Yoshikawa S."/>
            <person name="Yamada K."/>
            <person name="Nakamura Y."/>
            <person name="Ichinomiya M."/>
            <person name="Sato N."/>
            <person name="Blanc-Mathieu R."/>
            <person name="Endo H."/>
            <person name="Kuwata A."/>
            <person name="Ogata H."/>
        </authorList>
    </citation>
    <scope>NUCLEOTIDE SEQUENCE [LARGE SCALE GENOMIC DNA]</scope>
</reference>
<feature type="non-terminal residue" evidence="4">
    <location>
        <position position="1"/>
    </location>
</feature>
<dbReference type="InterPro" id="IPR003018">
    <property type="entry name" value="GAF"/>
</dbReference>
<protein>
    <recommendedName>
        <fullName evidence="3">GAF domain-containing protein</fullName>
    </recommendedName>
</protein>
<feature type="region of interest" description="Disordered" evidence="2">
    <location>
        <begin position="260"/>
        <end position="424"/>
    </location>
</feature>
<feature type="compositionally biased region" description="Low complexity" evidence="2">
    <location>
        <begin position="406"/>
        <end position="424"/>
    </location>
</feature>
<organism evidence="4 5">
    <name type="scientific">Tetraparma gracilis</name>
    <dbReference type="NCBI Taxonomy" id="2962635"/>
    <lineage>
        <taxon>Eukaryota</taxon>
        <taxon>Sar</taxon>
        <taxon>Stramenopiles</taxon>
        <taxon>Ochrophyta</taxon>
        <taxon>Bolidophyceae</taxon>
        <taxon>Parmales</taxon>
        <taxon>Triparmaceae</taxon>
        <taxon>Tetraparma</taxon>
    </lineage>
</organism>
<feature type="coiled-coil region" evidence="1">
    <location>
        <begin position="174"/>
        <end position="201"/>
    </location>
</feature>
<keyword evidence="5" id="KW-1185">Reference proteome</keyword>
<evidence type="ECO:0000256" key="1">
    <source>
        <dbReference type="SAM" id="Coils"/>
    </source>
</evidence>
<dbReference type="Pfam" id="PF01590">
    <property type="entry name" value="GAF"/>
    <property type="match status" value="1"/>
</dbReference>
<dbReference type="InterPro" id="IPR029016">
    <property type="entry name" value="GAF-like_dom_sf"/>
</dbReference>
<proteinExistence type="predicted"/>
<evidence type="ECO:0000259" key="3">
    <source>
        <dbReference type="SMART" id="SM00065"/>
    </source>
</evidence>
<evidence type="ECO:0000313" key="4">
    <source>
        <dbReference type="EMBL" id="GMI31459.1"/>
    </source>
</evidence>
<feature type="compositionally biased region" description="Basic and acidic residues" evidence="2">
    <location>
        <begin position="265"/>
        <end position="289"/>
    </location>
</feature>
<gene>
    <name evidence="4" type="ORF">TeGR_g5147</name>
</gene>
<dbReference type="Proteomes" id="UP001165060">
    <property type="component" value="Unassembled WGS sequence"/>
</dbReference>
<dbReference type="Gene3D" id="3.30.450.40">
    <property type="match status" value="1"/>
</dbReference>
<accession>A0ABQ6MRC2</accession>
<feature type="domain" description="GAF" evidence="3">
    <location>
        <begin position="16"/>
        <end position="161"/>
    </location>
</feature>
<dbReference type="EMBL" id="BRYB01003149">
    <property type="protein sequence ID" value="GMI31459.1"/>
    <property type="molecule type" value="Genomic_DNA"/>
</dbReference>
<dbReference type="SUPFAM" id="SSF55781">
    <property type="entry name" value="GAF domain-like"/>
    <property type="match status" value="1"/>
</dbReference>
<name>A0ABQ6MRC2_9STRA</name>
<comment type="caution">
    <text evidence="4">The sequence shown here is derived from an EMBL/GenBank/DDBJ whole genome shotgun (WGS) entry which is preliminary data.</text>
</comment>
<keyword evidence="1" id="KW-0175">Coiled coil</keyword>
<dbReference type="SMART" id="SM00065">
    <property type="entry name" value="GAF"/>
    <property type="match status" value="1"/>
</dbReference>
<evidence type="ECO:0000313" key="5">
    <source>
        <dbReference type="Proteomes" id="UP001165060"/>
    </source>
</evidence>
<evidence type="ECO:0000256" key="2">
    <source>
        <dbReference type="SAM" id="MobiDB-lite"/>
    </source>
</evidence>
<sequence length="424" mass="46089">YVNQVQSHDLDDMEKLANSSIRNMMSKFKTMLDCERCGLFFVDDDSDELYFHVEEEGASIRFPKTKGIAGAVACSGEPLLIPDAYNDDRFNKAVDKITKFVTRNILCQPVKDGTGAVLAVVQMVNSRRDKGFTAKDQEKLAGYSKKVAVGLVAIRDADSDGGSAALKGSRMAKIEQLNVHMKEIHAEIDQEKKAMLAQRKEESRTEYTAQEAMNRFEFRDTKAGEKDMKEKKKQEFDSEKERLLYNKKKFDDIFSGKLEMISTDQQDKDEKKAAKEEYKKTRAAEKEKVANALNRGRRASVGGAVYQAGTKDHPLHAGPMLSPKASEQKKGFADGEGAEGTNPPTPVARSRRGSVSGSSTPLMPGTPAARSRRGSVSGTSTPLMPGTPATPKSRRASTGAQGGGRRASISGAATPTPAAQPGGV</sequence>